<evidence type="ECO:0000313" key="3">
    <source>
        <dbReference type="EMBL" id="TPG13297.1"/>
    </source>
</evidence>
<protein>
    <submittedName>
        <fullName evidence="3">DUF4232 domain-containing protein</fullName>
    </submittedName>
</protein>
<dbReference type="Pfam" id="PF14016">
    <property type="entry name" value="DUF4232"/>
    <property type="match status" value="1"/>
</dbReference>
<reference evidence="3 4" key="1">
    <citation type="journal article" date="2019" name="Environ. Microbiol.">
        <title>Species interactions and distinct microbial communities in high Arctic permafrost affected cryosols are associated with the CH4 and CO2 gas fluxes.</title>
        <authorList>
            <person name="Altshuler I."/>
            <person name="Hamel J."/>
            <person name="Turney S."/>
            <person name="Magnuson E."/>
            <person name="Levesque R."/>
            <person name="Greer C."/>
            <person name="Whyte L.G."/>
        </authorList>
    </citation>
    <scope>NUCLEOTIDE SEQUENCE [LARGE SCALE GENOMIC DNA]</scope>
    <source>
        <strain evidence="3 4">S9.3A</strain>
    </source>
</reference>
<dbReference type="AlphaFoldDB" id="A0A502CJB8"/>
<dbReference type="InterPro" id="IPR025326">
    <property type="entry name" value="DUF4232"/>
</dbReference>
<dbReference type="OrthoDB" id="3268346at2"/>
<keyword evidence="1" id="KW-0732">Signal</keyword>
<comment type="caution">
    <text evidence="3">The sequence shown here is derived from an EMBL/GenBank/DDBJ whole genome shotgun (WGS) entry which is preliminary data.</text>
</comment>
<organism evidence="3 4">
    <name type="scientific">Pedococcus bigeumensis</name>
    <dbReference type="NCBI Taxonomy" id="433644"/>
    <lineage>
        <taxon>Bacteria</taxon>
        <taxon>Bacillati</taxon>
        <taxon>Actinomycetota</taxon>
        <taxon>Actinomycetes</taxon>
        <taxon>Micrococcales</taxon>
        <taxon>Intrasporangiaceae</taxon>
        <taxon>Pedococcus</taxon>
    </lineage>
</organism>
<feature type="signal peptide" evidence="1">
    <location>
        <begin position="1"/>
        <end position="29"/>
    </location>
</feature>
<gene>
    <name evidence="3" type="ORF">EAH86_18305</name>
</gene>
<name>A0A502CJB8_9MICO</name>
<evidence type="ECO:0000256" key="1">
    <source>
        <dbReference type="SAM" id="SignalP"/>
    </source>
</evidence>
<evidence type="ECO:0000259" key="2">
    <source>
        <dbReference type="Pfam" id="PF14016"/>
    </source>
</evidence>
<feature type="domain" description="DUF4232" evidence="2">
    <location>
        <begin position="34"/>
        <end position="165"/>
    </location>
</feature>
<keyword evidence="4" id="KW-1185">Reference proteome</keyword>
<feature type="chain" id="PRO_5021301146" evidence="1">
    <location>
        <begin position="30"/>
        <end position="168"/>
    </location>
</feature>
<evidence type="ECO:0000313" key="4">
    <source>
        <dbReference type="Proteomes" id="UP000317722"/>
    </source>
</evidence>
<accession>A0A502CJB8</accession>
<dbReference type="RefSeq" id="WP_140743427.1">
    <property type="nucleotide sequence ID" value="NZ_RCZM01000007.1"/>
</dbReference>
<dbReference type="Proteomes" id="UP000317722">
    <property type="component" value="Unassembled WGS sequence"/>
</dbReference>
<dbReference type="EMBL" id="RCZM01000007">
    <property type="protein sequence ID" value="TPG13297.1"/>
    <property type="molecule type" value="Genomic_DNA"/>
</dbReference>
<proteinExistence type="predicted"/>
<sequence length="168" mass="17567">MTKKLILTMTSAAALTVATLVLAPSSAQAATPRCTNAKLAASLVNVQGAAGSRIGDLRLTNISRGQCWTRGYPGVSYVGLGNGTQIGRAATWDAGAVTTITLAPRQHADAPIRLVNVHNYAASVCRPTPVDGLRVYVPGSTLAKFIPYRTTGCRSTSITTLFVKPLAR</sequence>